<accession>A0AAV4U7L5</accession>
<reference evidence="2 3" key="1">
    <citation type="submission" date="2021-06" db="EMBL/GenBank/DDBJ databases">
        <title>Caerostris extrusa draft genome.</title>
        <authorList>
            <person name="Kono N."/>
            <person name="Arakawa K."/>
        </authorList>
    </citation>
    <scope>NUCLEOTIDE SEQUENCE [LARGE SCALE GENOMIC DNA]</scope>
</reference>
<sequence>MKGEDKDTGILAKLKAEPLALFLGLVLPLTLIFAAVLAIHLQLLHEWKHGSSPHLPQLLQATMVITDREAKTQGR</sequence>
<protein>
    <submittedName>
        <fullName evidence="2">Uncharacterized protein</fullName>
    </submittedName>
</protein>
<feature type="transmembrane region" description="Helical" evidence="1">
    <location>
        <begin position="20"/>
        <end position="41"/>
    </location>
</feature>
<name>A0AAV4U7L5_CAEEX</name>
<evidence type="ECO:0000313" key="3">
    <source>
        <dbReference type="Proteomes" id="UP001054945"/>
    </source>
</evidence>
<comment type="caution">
    <text evidence="2">The sequence shown here is derived from an EMBL/GenBank/DDBJ whole genome shotgun (WGS) entry which is preliminary data.</text>
</comment>
<keyword evidence="1" id="KW-1133">Transmembrane helix</keyword>
<organism evidence="2 3">
    <name type="scientific">Caerostris extrusa</name>
    <name type="common">Bark spider</name>
    <name type="synonym">Caerostris bankana</name>
    <dbReference type="NCBI Taxonomy" id="172846"/>
    <lineage>
        <taxon>Eukaryota</taxon>
        <taxon>Metazoa</taxon>
        <taxon>Ecdysozoa</taxon>
        <taxon>Arthropoda</taxon>
        <taxon>Chelicerata</taxon>
        <taxon>Arachnida</taxon>
        <taxon>Araneae</taxon>
        <taxon>Araneomorphae</taxon>
        <taxon>Entelegynae</taxon>
        <taxon>Araneoidea</taxon>
        <taxon>Araneidae</taxon>
        <taxon>Caerostris</taxon>
    </lineage>
</organism>
<keyword evidence="1" id="KW-0812">Transmembrane</keyword>
<proteinExistence type="predicted"/>
<evidence type="ECO:0000313" key="2">
    <source>
        <dbReference type="EMBL" id="GIY53798.1"/>
    </source>
</evidence>
<dbReference type="EMBL" id="BPLR01012408">
    <property type="protein sequence ID" value="GIY53798.1"/>
    <property type="molecule type" value="Genomic_DNA"/>
</dbReference>
<keyword evidence="3" id="KW-1185">Reference proteome</keyword>
<evidence type="ECO:0000256" key="1">
    <source>
        <dbReference type="SAM" id="Phobius"/>
    </source>
</evidence>
<dbReference type="Proteomes" id="UP001054945">
    <property type="component" value="Unassembled WGS sequence"/>
</dbReference>
<keyword evidence="1" id="KW-0472">Membrane</keyword>
<dbReference type="AlphaFoldDB" id="A0AAV4U7L5"/>
<gene>
    <name evidence="2" type="ORF">CEXT_626271</name>
</gene>